<evidence type="ECO:0000256" key="1">
    <source>
        <dbReference type="SAM" id="MobiDB-lite"/>
    </source>
</evidence>
<keyword evidence="3" id="KW-1185">Reference proteome</keyword>
<accession>U5DQI8</accession>
<reference evidence="2 3" key="1">
    <citation type="submission" date="2013-05" db="EMBL/GenBank/DDBJ databases">
        <title>Draft genome sequence of Rubidibacter lacunae KORDI 51-2.</title>
        <authorList>
            <person name="Choi D.H."/>
            <person name="Noh J.H."/>
            <person name="Kwon K.-K."/>
            <person name="Lee J.-H."/>
            <person name="Ryu J.-Y."/>
        </authorList>
    </citation>
    <scope>NUCLEOTIDE SEQUENCE [LARGE SCALE GENOMIC DNA]</scope>
    <source>
        <strain evidence="2 3">KORDI 51-2</strain>
    </source>
</reference>
<organism evidence="2 3">
    <name type="scientific">Rubidibacter lacunae KORDI 51-2</name>
    <dbReference type="NCBI Taxonomy" id="582515"/>
    <lineage>
        <taxon>Bacteria</taxon>
        <taxon>Bacillati</taxon>
        <taxon>Cyanobacteriota</taxon>
        <taxon>Cyanophyceae</taxon>
        <taxon>Oscillatoriophycideae</taxon>
        <taxon>Chroococcales</taxon>
        <taxon>Aphanothecaceae</taxon>
        <taxon>Rubidibacter</taxon>
    </lineage>
</organism>
<feature type="region of interest" description="Disordered" evidence="1">
    <location>
        <begin position="1"/>
        <end position="26"/>
    </location>
</feature>
<sequence length="93" mass="9916">MSTPSSSGSSSKATPDSTPASQPAASAAEVAEVLAEFAQYRQRIVDETVEIAKKLKLSKKDTMARLEQHPELARIDGIVSDLQQRVSAANDSD</sequence>
<dbReference type="RefSeq" id="WP_022605794.1">
    <property type="nucleotide sequence ID" value="NZ_ASSJ01000035.1"/>
</dbReference>
<name>U5DQI8_9CHRO</name>
<dbReference type="Proteomes" id="UP000016960">
    <property type="component" value="Unassembled WGS sequence"/>
</dbReference>
<protein>
    <submittedName>
        <fullName evidence="2">Uncharacterized protein</fullName>
    </submittedName>
</protein>
<dbReference type="eggNOG" id="ENOG5033G32">
    <property type="taxonomic scope" value="Bacteria"/>
</dbReference>
<dbReference type="InParanoid" id="U5DQI8"/>
<dbReference type="EMBL" id="ASSJ01000035">
    <property type="protein sequence ID" value="ERN41955.1"/>
    <property type="molecule type" value="Genomic_DNA"/>
</dbReference>
<gene>
    <name evidence="2" type="ORF">KR51_00012810</name>
</gene>
<proteinExistence type="predicted"/>
<dbReference type="AlphaFoldDB" id="U5DQI8"/>
<evidence type="ECO:0000313" key="3">
    <source>
        <dbReference type="Proteomes" id="UP000016960"/>
    </source>
</evidence>
<comment type="caution">
    <text evidence="2">The sequence shown here is derived from an EMBL/GenBank/DDBJ whole genome shotgun (WGS) entry which is preliminary data.</text>
</comment>
<evidence type="ECO:0000313" key="2">
    <source>
        <dbReference type="EMBL" id="ERN41955.1"/>
    </source>
</evidence>